<dbReference type="PIRSF" id="PIRSF006351">
    <property type="entry name" value="PTS_EIIC-Cellobiose"/>
    <property type="match status" value="1"/>
</dbReference>
<protein>
    <recommendedName>
        <fullName evidence="8">Permease IIC component</fullName>
    </recommendedName>
</protein>
<keyword evidence="6 9" id="KW-1133">Transmembrane helix</keyword>
<feature type="transmembrane region" description="Helical" evidence="9">
    <location>
        <begin position="188"/>
        <end position="210"/>
    </location>
</feature>
<dbReference type="PROSITE" id="PS51105">
    <property type="entry name" value="PTS_EIIC_TYPE_3"/>
    <property type="match status" value="1"/>
</dbReference>
<feature type="transmembrane region" description="Helical" evidence="9">
    <location>
        <begin position="291"/>
        <end position="311"/>
    </location>
</feature>
<dbReference type="GO" id="GO:0009401">
    <property type="term" value="P:phosphoenolpyruvate-dependent sugar phosphotransferase system"/>
    <property type="evidence" value="ECO:0007669"/>
    <property type="project" value="InterPro"/>
</dbReference>
<sequence>MEKFLKWIEEKFMPPMARLAEQRHLRAIRDGIISTLSLIIVGSFFLIIAFPPVKSWADAVAPNVGKILIPFRMTMGLMALYAAYGMGYSLAKSYKLDGVSGGVLSLAAFLMMTIPVNVDGVLKKAAEAGIQGANPIGWALPMGNLGGAGMFAAILAMIFAVEVLRILKKYNVTLKMPEQVPESVSRSFEALIPAAVIIVVLWFIRVWLNFDIQKFIMDIFAPVKGVAGNSIWGVLVPIFLITLLWSAGIHGASVIGSVLRPIWLVLLEENAAALAAGQPLPNIAPEQFFQWLVWIGGAGATLGLAILLCFSKSEYLKKVGRFSIIPAIFNINEPMMFGVPLVMNPILAIPFIVAPLVIGIISYIAVSIGIVGRFAINAPWTLPAPIGAYFATNGSISAVILVIINILISMVIYYPFFKVYEKKMIEEEKAQIAATESTLNM</sequence>
<keyword evidence="7 8" id="KW-0472">Membrane</keyword>
<feature type="transmembrane region" description="Helical" evidence="9">
    <location>
        <begin position="261"/>
        <end position="279"/>
    </location>
</feature>
<feature type="transmembrane region" description="Helical" evidence="9">
    <location>
        <begin position="396"/>
        <end position="416"/>
    </location>
</feature>
<reference evidence="12" key="1">
    <citation type="submission" date="2016-11" db="EMBL/GenBank/DDBJ databases">
        <authorList>
            <person name="Varghese N."/>
            <person name="Submissions S."/>
        </authorList>
    </citation>
    <scope>NUCLEOTIDE SEQUENCE [LARGE SCALE GENOMIC DNA]</scope>
    <source>
        <strain evidence="12">DSM 10124</strain>
    </source>
</reference>
<dbReference type="GO" id="GO:0008982">
    <property type="term" value="F:protein-N(PI)-phosphohistidine-sugar phosphotransferase activity"/>
    <property type="evidence" value="ECO:0007669"/>
    <property type="project" value="UniProtKB-UniRule"/>
</dbReference>
<dbReference type="GO" id="GO:0005886">
    <property type="term" value="C:plasma membrane"/>
    <property type="evidence" value="ECO:0007669"/>
    <property type="project" value="UniProtKB-SubCell"/>
</dbReference>
<organism evidence="11 12">
    <name type="scientific">Caloramator proteoclasticus DSM 10124</name>
    <dbReference type="NCBI Taxonomy" id="1121262"/>
    <lineage>
        <taxon>Bacteria</taxon>
        <taxon>Bacillati</taxon>
        <taxon>Bacillota</taxon>
        <taxon>Clostridia</taxon>
        <taxon>Eubacteriales</taxon>
        <taxon>Clostridiaceae</taxon>
        <taxon>Caloramator</taxon>
    </lineage>
</organism>
<keyword evidence="2 8" id="KW-0813">Transport</keyword>
<evidence type="ECO:0000256" key="9">
    <source>
        <dbReference type="SAM" id="Phobius"/>
    </source>
</evidence>
<evidence type="ECO:0000256" key="7">
    <source>
        <dbReference type="ARBA" id="ARBA00023136"/>
    </source>
</evidence>
<feature type="domain" description="PTS EIIC type-3" evidence="10">
    <location>
        <begin position="8"/>
        <end position="416"/>
    </location>
</feature>
<comment type="function">
    <text evidence="8">The phosphoenolpyruvate-dependent sugar phosphotransferase system (PTS), a major carbohydrate active -transport system, catalyzes the phosphorylation of incoming sugar substrates concomitant with their translocation across the cell membrane.</text>
</comment>
<proteinExistence type="predicted"/>
<feature type="transmembrane region" description="Helical" evidence="9">
    <location>
        <begin position="32"/>
        <end position="52"/>
    </location>
</feature>
<evidence type="ECO:0000256" key="1">
    <source>
        <dbReference type="ARBA" id="ARBA00004651"/>
    </source>
</evidence>
<gene>
    <name evidence="11" type="ORF">SAMN02746091_00295</name>
</gene>
<feature type="transmembrane region" description="Helical" evidence="9">
    <location>
        <begin position="346"/>
        <end position="376"/>
    </location>
</feature>
<evidence type="ECO:0000256" key="2">
    <source>
        <dbReference type="ARBA" id="ARBA00022448"/>
    </source>
</evidence>
<keyword evidence="12" id="KW-1185">Reference proteome</keyword>
<dbReference type="Pfam" id="PF02378">
    <property type="entry name" value="PTS_EIIC"/>
    <property type="match status" value="1"/>
</dbReference>
<keyword evidence="4 8" id="KW-0762">Sugar transport</keyword>
<evidence type="ECO:0000256" key="8">
    <source>
        <dbReference type="PIRNR" id="PIRNR006351"/>
    </source>
</evidence>
<dbReference type="PANTHER" id="PTHR33989">
    <property type="match status" value="1"/>
</dbReference>
<dbReference type="AlphaFoldDB" id="A0A1M4T2Z7"/>
<comment type="subcellular location">
    <subcellularLocation>
        <location evidence="1">Cell membrane</location>
        <topology evidence="1">Multi-pass membrane protein</topology>
    </subcellularLocation>
</comment>
<dbReference type="EMBL" id="FQVG01000003">
    <property type="protein sequence ID" value="SHE38774.1"/>
    <property type="molecule type" value="Genomic_DNA"/>
</dbReference>
<feature type="transmembrane region" description="Helical" evidence="9">
    <location>
        <begin position="230"/>
        <end position="249"/>
    </location>
</feature>
<dbReference type="InterPro" id="IPR004501">
    <property type="entry name" value="PTS_EIIC_3"/>
</dbReference>
<feature type="transmembrane region" description="Helical" evidence="9">
    <location>
        <begin position="148"/>
        <end position="167"/>
    </location>
</feature>
<name>A0A1M4T2Z7_9CLOT</name>
<dbReference type="InterPro" id="IPR003352">
    <property type="entry name" value="PTS_EIIC"/>
</dbReference>
<evidence type="ECO:0000256" key="4">
    <source>
        <dbReference type="ARBA" id="ARBA00022597"/>
    </source>
</evidence>
<keyword evidence="5 9" id="KW-0812">Transmembrane</keyword>
<evidence type="ECO:0000259" key="10">
    <source>
        <dbReference type="PROSITE" id="PS51105"/>
    </source>
</evidence>
<feature type="transmembrane region" description="Helical" evidence="9">
    <location>
        <begin position="64"/>
        <end position="84"/>
    </location>
</feature>
<dbReference type="NCBIfam" id="TIGR00410">
    <property type="entry name" value="lacE"/>
    <property type="match status" value="1"/>
</dbReference>
<evidence type="ECO:0000256" key="3">
    <source>
        <dbReference type="ARBA" id="ARBA00022475"/>
    </source>
</evidence>
<feature type="transmembrane region" description="Helical" evidence="9">
    <location>
        <begin position="96"/>
        <end position="114"/>
    </location>
</feature>
<dbReference type="InterPro" id="IPR004796">
    <property type="entry name" value="PTS_IIC_cello"/>
</dbReference>
<dbReference type="PANTHER" id="PTHR33989:SF11">
    <property type="entry name" value="LICHENAN PERMEASE IIC COMPONENT"/>
    <property type="match status" value="1"/>
</dbReference>
<evidence type="ECO:0000313" key="12">
    <source>
        <dbReference type="Proteomes" id="UP000184423"/>
    </source>
</evidence>
<evidence type="ECO:0000256" key="5">
    <source>
        <dbReference type="ARBA" id="ARBA00022692"/>
    </source>
</evidence>
<accession>A0A1M4T2Z7</accession>
<dbReference type="RefSeq" id="WP_073247704.1">
    <property type="nucleotide sequence ID" value="NZ_FQVG01000003.1"/>
</dbReference>
<dbReference type="Proteomes" id="UP000184423">
    <property type="component" value="Unassembled WGS sequence"/>
</dbReference>
<keyword evidence="3 8" id="KW-1003">Cell membrane</keyword>
<evidence type="ECO:0000256" key="6">
    <source>
        <dbReference type="ARBA" id="ARBA00022989"/>
    </source>
</evidence>
<evidence type="ECO:0000313" key="11">
    <source>
        <dbReference type="EMBL" id="SHE38774.1"/>
    </source>
</evidence>
<dbReference type="InterPro" id="IPR051088">
    <property type="entry name" value="PTS_Sugar-EIIC/EIIB"/>
</dbReference>
<dbReference type="GO" id="GO:1901264">
    <property type="term" value="P:carbohydrate derivative transport"/>
    <property type="evidence" value="ECO:0007669"/>
    <property type="project" value="TreeGrafter"/>
</dbReference>